<accession>A0ABT1KZ21</accession>
<feature type="transmembrane region" description="Helical" evidence="7">
    <location>
        <begin position="20"/>
        <end position="46"/>
    </location>
</feature>
<feature type="transmembrane region" description="Helical" evidence="7">
    <location>
        <begin position="85"/>
        <end position="105"/>
    </location>
</feature>
<evidence type="ECO:0000256" key="4">
    <source>
        <dbReference type="ARBA" id="ARBA00022692"/>
    </source>
</evidence>
<evidence type="ECO:0000256" key="5">
    <source>
        <dbReference type="ARBA" id="ARBA00022989"/>
    </source>
</evidence>
<feature type="transmembrane region" description="Helical" evidence="7">
    <location>
        <begin position="297"/>
        <end position="321"/>
    </location>
</feature>
<reference evidence="8 9" key="1">
    <citation type="submission" date="2022-06" db="EMBL/GenBank/DDBJ databases">
        <authorList>
            <person name="So Y."/>
        </authorList>
    </citation>
    <scope>NUCLEOTIDE SEQUENCE [LARGE SCALE GENOMIC DNA]</scope>
    <source>
        <strain evidence="8 9">STR3</strain>
    </source>
</reference>
<feature type="transmembrane region" description="Helical" evidence="7">
    <location>
        <begin position="125"/>
        <end position="143"/>
    </location>
</feature>
<evidence type="ECO:0000256" key="6">
    <source>
        <dbReference type="ARBA" id="ARBA00023136"/>
    </source>
</evidence>
<keyword evidence="9" id="KW-1185">Reference proteome</keyword>
<evidence type="ECO:0000313" key="9">
    <source>
        <dbReference type="Proteomes" id="UP001204524"/>
    </source>
</evidence>
<comment type="subcellular location">
    <subcellularLocation>
        <location evidence="1">Cell membrane</location>
        <topology evidence="1">Multi-pass membrane protein</topology>
    </subcellularLocation>
</comment>
<feature type="transmembrane region" description="Helical" evidence="7">
    <location>
        <begin position="389"/>
        <end position="408"/>
    </location>
</feature>
<sequence length="491" mass="50280">MADQVGDATPGKASRVGRGLGWSLLSTVLLRVGNLAVSVLVARLVAPETYGVFAVALTVWMLLSALSEFGLGADLVRAQDPARRAPTVATLGAVIGLVAAAAMAVTAGEVAAAFGSPESTDALRVMSLVPALFGLTIVPAALLQRAYRQRALFGVYAAGLVASAGCTVSLILLGAGATALAWGQVAGQAVMLVALHVAASHRPRFGLDGRLARESLSFSIPLAVANLVSWTLITVDNLIVSRELGIVALGLYVLAFNVSSWPMSAVGQAVRVVALPAFAETESARERNEGLLRSTGLLVMVAAAMGVGLATMATSVVTLLYGERWTAAAGALVGLAVFGASRVLLDLVATFLIAAGETRAVLLVQLLWLACMVPAMVVAVRAWGLAGAGWAHVVVVVVVVVPAYGVALRRVGVDVSALAGTCVLPLVAAVPATVACWVLARSGGPPLLLLAGGAACVVGLYLLPMLPWARRRLSELRHPLGDAEAVERIPA</sequence>
<name>A0ABT1KZ21_9ACTN</name>
<evidence type="ECO:0000256" key="7">
    <source>
        <dbReference type="SAM" id="Phobius"/>
    </source>
</evidence>
<evidence type="ECO:0000256" key="2">
    <source>
        <dbReference type="ARBA" id="ARBA00007430"/>
    </source>
</evidence>
<feature type="transmembrane region" description="Helical" evidence="7">
    <location>
        <begin position="327"/>
        <end position="353"/>
    </location>
</feature>
<feature type="transmembrane region" description="Helical" evidence="7">
    <location>
        <begin position="415"/>
        <end position="440"/>
    </location>
</feature>
<comment type="caution">
    <text evidence="8">The sequence shown here is derived from an EMBL/GenBank/DDBJ whole genome shotgun (WGS) entry which is preliminary data.</text>
</comment>
<organism evidence="8 9">
    <name type="scientific">Nocardioides pinisoli</name>
    <dbReference type="NCBI Taxonomy" id="2950279"/>
    <lineage>
        <taxon>Bacteria</taxon>
        <taxon>Bacillati</taxon>
        <taxon>Actinomycetota</taxon>
        <taxon>Actinomycetes</taxon>
        <taxon>Propionibacteriales</taxon>
        <taxon>Nocardioidaceae</taxon>
        <taxon>Nocardioides</taxon>
    </lineage>
</organism>
<keyword evidence="5 7" id="KW-1133">Transmembrane helix</keyword>
<evidence type="ECO:0000313" key="8">
    <source>
        <dbReference type="EMBL" id="MCP3423020.1"/>
    </source>
</evidence>
<dbReference type="PANTHER" id="PTHR30250">
    <property type="entry name" value="PST FAMILY PREDICTED COLANIC ACID TRANSPORTER"/>
    <property type="match status" value="1"/>
</dbReference>
<comment type="similarity">
    <text evidence="2">Belongs to the polysaccharide synthase family.</text>
</comment>
<proteinExistence type="inferred from homology"/>
<dbReference type="RefSeq" id="WP_254182218.1">
    <property type="nucleotide sequence ID" value="NZ_JANARS010000006.1"/>
</dbReference>
<feature type="transmembrane region" description="Helical" evidence="7">
    <location>
        <begin position="446"/>
        <end position="469"/>
    </location>
</feature>
<dbReference type="Pfam" id="PF13440">
    <property type="entry name" value="Polysacc_synt_3"/>
    <property type="match status" value="1"/>
</dbReference>
<gene>
    <name evidence="8" type="ORF">NCI01_14545</name>
</gene>
<feature type="transmembrane region" description="Helical" evidence="7">
    <location>
        <begin position="52"/>
        <end position="73"/>
    </location>
</feature>
<feature type="transmembrane region" description="Helical" evidence="7">
    <location>
        <begin position="360"/>
        <end position="383"/>
    </location>
</feature>
<protein>
    <submittedName>
        <fullName evidence="8">Oligosaccharide flippase family protein</fullName>
    </submittedName>
</protein>
<dbReference type="Proteomes" id="UP001204524">
    <property type="component" value="Unassembled WGS sequence"/>
</dbReference>
<keyword evidence="3" id="KW-1003">Cell membrane</keyword>
<feature type="transmembrane region" description="Helical" evidence="7">
    <location>
        <begin position="155"/>
        <end position="175"/>
    </location>
</feature>
<keyword evidence="4 7" id="KW-0812">Transmembrane</keyword>
<feature type="transmembrane region" description="Helical" evidence="7">
    <location>
        <begin position="181"/>
        <end position="199"/>
    </location>
</feature>
<evidence type="ECO:0000256" key="3">
    <source>
        <dbReference type="ARBA" id="ARBA00022475"/>
    </source>
</evidence>
<dbReference type="PANTHER" id="PTHR30250:SF10">
    <property type="entry name" value="LIPOPOLYSACCHARIDE BIOSYNTHESIS PROTEIN WZXC"/>
    <property type="match status" value="1"/>
</dbReference>
<feature type="transmembrane region" description="Helical" evidence="7">
    <location>
        <begin position="211"/>
        <end position="233"/>
    </location>
</feature>
<keyword evidence="6 7" id="KW-0472">Membrane</keyword>
<dbReference type="EMBL" id="JANARS010000006">
    <property type="protein sequence ID" value="MCP3423020.1"/>
    <property type="molecule type" value="Genomic_DNA"/>
</dbReference>
<dbReference type="InterPro" id="IPR050833">
    <property type="entry name" value="Poly_Biosynth_Transport"/>
</dbReference>
<evidence type="ECO:0000256" key="1">
    <source>
        <dbReference type="ARBA" id="ARBA00004651"/>
    </source>
</evidence>
<feature type="transmembrane region" description="Helical" evidence="7">
    <location>
        <begin position="239"/>
        <end position="258"/>
    </location>
</feature>